<evidence type="ECO:0000313" key="3">
    <source>
        <dbReference type="Proteomes" id="UP000016932"/>
    </source>
</evidence>
<gene>
    <name evidence="2" type="ORF">MYCFIDRAFT_170909</name>
</gene>
<dbReference type="VEuPathDB" id="FungiDB:MYCFIDRAFT_170909"/>
<proteinExistence type="predicted"/>
<evidence type="ECO:0000256" key="1">
    <source>
        <dbReference type="SAM" id="MobiDB-lite"/>
    </source>
</evidence>
<protein>
    <submittedName>
        <fullName evidence="2">Uncharacterized protein</fullName>
    </submittedName>
</protein>
<reference evidence="2 3" key="1">
    <citation type="journal article" date="2012" name="PLoS Pathog.">
        <title>Diverse lifestyles and strategies of plant pathogenesis encoded in the genomes of eighteen Dothideomycetes fungi.</title>
        <authorList>
            <person name="Ohm R.A."/>
            <person name="Feau N."/>
            <person name="Henrissat B."/>
            <person name="Schoch C.L."/>
            <person name="Horwitz B.A."/>
            <person name="Barry K.W."/>
            <person name="Condon B.J."/>
            <person name="Copeland A.C."/>
            <person name="Dhillon B."/>
            <person name="Glaser F."/>
            <person name="Hesse C.N."/>
            <person name="Kosti I."/>
            <person name="LaButti K."/>
            <person name="Lindquist E.A."/>
            <person name="Lucas S."/>
            <person name="Salamov A.A."/>
            <person name="Bradshaw R.E."/>
            <person name="Ciuffetti L."/>
            <person name="Hamelin R.C."/>
            <person name="Kema G.H.J."/>
            <person name="Lawrence C."/>
            <person name="Scott J.A."/>
            <person name="Spatafora J.W."/>
            <person name="Turgeon B.G."/>
            <person name="de Wit P.J.G.M."/>
            <person name="Zhong S."/>
            <person name="Goodwin S.B."/>
            <person name="Grigoriev I.V."/>
        </authorList>
    </citation>
    <scope>NUCLEOTIDE SEQUENCE [LARGE SCALE GENOMIC DNA]</scope>
    <source>
        <strain evidence="2 3">CIRAD86</strain>
    </source>
</reference>
<dbReference type="KEGG" id="pfj:MYCFIDRAFT_170909"/>
<dbReference type="GeneID" id="19332554"/>
<organism evidence="2 3">
    <name type="scientific">Pseudocercospora fijiensis (strain CIRAD86)</name>
    <name type="common">Black leaf streak disease fungus</name>
    <name type="synonym">Mycosphaerella fijiensis</name>
    <dbReference type="NCBI Taxonomy" id="383855"/>
    <lineage>
        <taxon>Eukaryota</taxon>
        <taxon>Fungi</taxon>
        <taxon>Dikarya</taxon>
        <taxon>Ascomycota</taxon>
        <taxon>Pezizomycotina</taxon>
        <taxon>Dothideomycetes</taxon>
        <taxon>Dothideomycetidae</taxon>
        <taxon>Mycosphaerellales</taxon>
        <taxon>Mycosphaerellaceae</taxon>
        <taxon>Pseudocercospora</taxon>
    </lineage>
</organism>
<sequence>MRLGKKAYTVVFPRTVRIMYVQYSTDLLTLAYDTAPTMVYERSRRVGRLRYRILVHGGRRKREDPDPKSTPRSEVSVPCGSSHHKAALLRIVNNNPSGTACEMRFAAAVGPYEEDLTPRVESPPHEPLAIPKECGRYIGSRTRGVKTDGV</sequence>
<accession>N1QCK3</accession>
<dbReference type="AlphaFoldDB" id="N1QCK3"/>
<dbReference type="HOGENOM" id="CLU_1741378_0_0_1"/>
<dbReference type="Proteomes" id="UP000016932">
    <property type="component" value="Unassembled WGS sequence"/>
</dbReference>
<keyword evidence="3" id="KW-1185">Reference proteome</keyword>
<feature type="compositionally biased region" description="Basic and acidic residues" evidence="1">
    <location>
        <begin position="61"/>
        <end position="71"/>
    </location>
</feature>
<name>N1QCK3_PSEFD</name>
<feature type="region of interest" description="Disordered" evidence="1">
    <location>
        <begin position="58"/>
        <end position="79"/>
    </location>
</feature>
<evidence type="ECO:0000313" key="2">
    <source>
        <dbReference type="EMBL" id="EME89447.1"/>
    </source>
</evidence>
<dbReference type="EMBL" id="KB446555">
    <property type="protein sequence ID" value="EME89447.1"/>
    <property type="molecule type" value="Genomic_DNA"/>
</dbReference>
<dbReference type="RefSeq" id="XP_007922066.1">
    <property type="nucleotide sequence ID" value="XM_007923875.1"/>
</dbReference>